<dbReference type="Proteomes" id="UP000011287">
    <property type="component" value="Segment"/>
</dbReference>
<evidence type="ECO:0000313" key="1">
    <source>
        <dbReference type="EMBL" id="AGE60768.1"/>
    </source>
</evidence>
<name>M1HMM5_9CAUD</name>
<dbReference type="RefSeq" id="YP_007517394.1">
    <property type="nucleotide sequence ID" value="NC_020477.1"/>
</dbReference>
<protein>
    <submittedName>
        <fullName evidence="1">Uncharacterized protein</fullName>
    </submittedName>
</protein>
<gene>
    <name evidence="1" type="ORF">EOGHAN_4</name>
</gene>
<dbReference type="KEGG" id="vg:14697213"/>
<keyword evidence="2" id="KW-1185">Reference proteome</keyword>
<evidence type="ECO:0000313" key="2">
    <source>
        <dbReference type="Proteomes" id="UP000011287"/>
    </source>
</evidence>
<sequence length="89" mass="10098">MKELTKLYILSEHLQAIRNGKFDGDAVRERNIVGISENDLELGASNKKLLPDDEAIWVDLSDAIDVTSHRHGDESWTVFWFEAGTEVKL</sequence>
<dbReference type="GeneID" id="14697213"/>
<dbReference type="EMBL" id="KC330680">
    <property type="protein sequence ID" value="AGE60768.1"/>
    <property type="molecule type" value="Genomic_DNA"/>
</dbReference>
<proteinExistence type="predicted"/>
<reference evidence="1 2" key="1">
    <citation type="journal article" date="2013" name="Virology">
        <title>Genomic characterization of six novel Bacillus pumilus bacteriophages.</title>
        <authorList>
            <person name="Lorenz L."/>
            <person name="Lins B."/>
            <person name="Barrett J."/>
            <person name="Montgomery A."/>
            <person name="Trapani S."/>
            <person name="Schindler A."/>
            <person name="Christie G.E."/>
            <person name="Cresawn S.G."/>
            <person name="Temple L."/>
        </authorList>
    </citation>
    <scope>NUCLEOTIDE SEQUENCE [LARGE SCALE GENOMIC DNA]</scope>
</reference>
<accession>M1HMM5</accession>
<organism evidence="1 2">
    <name type="scientific">Bacillus phage Eoghan</name>
    <dbReference type="NCBI Taxonomy" id="2880542"/>
    <lineage>
        <taxon>Viruses</taxon>
        <taxon>Duplodnaviria</taxon>
        <taxon>Heunggongvirae</taxon>
        <taxon>Uroviricota</taxon>
        <taxon>Caudoviricetes</taxon>
        <taxon>Ehrlichviridae</taxon>
        <taxon>Andromedavirus</taxon>
        <taxon>Andromedavirus eoghan</taxon>
    </lineage>
</organism>